<comment type="caution">
    <text evidence="7">The sequence shown here is derived from an EMBL/GenBank/DDBJ whole genome shotgun (WGS) entry which is preliminary data.</text>
</comment>
<evidence type="ECO:0000256" key="5">
    <source>
        <dbReference type="ARBA" id="ARBA00023136"/>
    </source>
</evidence>
<evidence type="ECO:0000313" key="7">
    <source>
        <dbReference type="EMBL" id="GAV21748.1"/>
    </source>
</evidence>
<feature type="transmembrane region" description="Helical" evidence="6">
    <location>
        <begin position="39"/>
        <end position="60"/>
    </location>
</feature>
<feature type="transmembrane region" description="Helical" evidence="6">
    <location>
        <begin position="152"/>
        <end position="169"/>
    </location>
</feature>
<dbReference type="CDD" id="cd06580">
    <property type="entry name" value="TM_PBP1_transp_TpRbsC_like"/>
    <property type="match status" value="1"/>
</dbReference>
<dbReference type="Pfam" id="PF02653">
    <property type="entry name" value="BPD_transp_2"/>
    <property type="match status" value="1"/>
</dbReference>
<proteinExistence type="predicted"/>
<feature type="transmembrane region" description="Helical" evidence="6">
    <location>
        <begin position="6"/>
        <end position="27"/>
    </location>
</feature>
<protein>
    <submittedName>
        <fullName evidence="7">Nucleoside ABC transporter membrane protein</fullName>
    </submittedName>
</protein>
<dbReference type="InterPro" id="IPR001851">
    <property type="entry name" value="ABC_transp_permease"/>
</dbReference>
<dbReference type="EMBL" id="BDJK01000005">
    <property type="protein sequence ID" value="GAV21748.1"/>
    <property type="molecule type" value="Genomic_DNA"/>
</dbReference>
<keyword evidence="2" id="KW-1003">Cell membrane</keyword>
<gene>
    <name evidence="7" type="ORF">cpu_02580</name>
</gene>
<name>A0A1L8CS47_9THEO</name>
<comment type="subcellular location">
    <subcellularLocation>
        <location evidence="1">Cell membrane</location>
        <topology evidence="1">Multi-pass membrane protein</topology>
    </subcellularLocation>
</comment>
<organism evidence="7 8">
    <name type="scientific">Carboxydothermus pertinax</name>
    <dbReference type="NCBI Taxonomy" id="870242"/>
    <lineage>
        <taxon>Bacteria</taxon>
        <taxon>Bacillati</taxon>
        <taxon>Bacillota</taxon>
        <taxon>Clostridia</taxon>
        <taxon>Thermoanaerobacterales</taxon>
        <taxon>Thermoanaerobacteraceae</taxon>
        <taxon>Carboxydothermus</taxon>
    </lineage>
</organism>
<keyword evidence="3 6" id="KW-0812">Transmembrane</keyword>
<dbReference type="AlphaFoldDB" id="A0A1L8CS47"/>
<dbReference type="GO" id="GO:0005886">
    <property type="term" value="C:plasma membrane"/>
    <property type="evidence" value="ECO:0007669"/>
    <property type="project" value="UniProtKB-SubCell"/>
</dbReference>
<evidence type="ECO:0000256" key="1">
    <source>
        <dbReference type="ARBA" id="ARBA00004651"/>
    </source>
</evidence>
<feature type="transmembrane region" description="Helical" evidence="6">
    <location>
        <begin position="233"/>
        <end position="257"/>
    </location>
</feature>
<feature type="transmembrane region" description="Helical" evidence="6">
    <location>
        <begin position="199"/>
        <end position="221"/>
    </location>
</feature>
<feature type="transmembrane region" description="Helical" evidence="6">
    <location>
        <begin position="95"/>
        <end position="113"/>
    </location>
</feature>
<dbReference type="PANTHER" id="PTHR43370:SF1">
    <property type="entry name" value="GUANOSINE ABC TRANSPORTER PERMEASE PROTEIN NUPQ"/>
    <property type="match status" value="1"/>
</dbReference>
<dbReference type="Proteomes" id="UP000187485">
    <property type="component" value="Unassembled WGS sequence"/>
</dbReference>
<evidence type="ECO:0000313" key="8">
    <source>
        <dbReference type="Proteomes" id="UP000187485"/>
    </source>
</evidence>
<keyword evidence="4 6" id="KW-1133">Transmembrane helix</keyword>
<keyword evidence="5 6" id="KW-0472">Membrane</keyword>
<evidence type="ECO:0000256" key="2">
    <source>
        <dbReference type="ARBA" id="ARBA00022475"/>
    </source>
</evidence>
<evidence type="ECO:0000256" key="6">
    <source>
        <dbReference type="SAM" id="Phobius"/>
    </source>
</evidence>
<keyword evidence="8" id="KW-1185">Reference proteome</keyword>
<dbReference type="GO" id="GO:0022857">
    <property type="term" value="F:transmembrane transporter activity"/>
    <property type="evidence" value="ECO:0007669"/>
    <property type="project" value="InterPro"/>
</dbReference>
<sequence>MEHILTIGFLITLLAATIRLSVPILLAALGGMFSERSGVINIGLEGMMLTGALFGVIGSYMTGSPWIGIGFAIVGGMLLALIHAYMTVSLGVDHVVTGIAVNILSVGLTSFIFRAKFGITTTPVTVNAFKPLALPVLKDLPVLGPIFFQQNILVYLAFLLVPIVSIILYRTSWGLTIRTVGEHPKAADTVGINVIKIRYLCVLISGVLAGVAGAFLSLGQFNMFVDNMVSGRGFIAVAAVIFGKWKPLGILAASLVFGLADALQIRLQAAGTGIPYQWFLMLPYLVTVLAMSGLVGKTTAPAALGKVYEKN</sequence>
<reference evidence="8" key="1">
    <citation type="submission" date="2016-12" db="EMBL/GenBank/DDBJ databases">
        <title>Draft Genome Sequences od Carboxydothermus pertinax and islandicus, Hydrogenogenic Carboxydotrophic Bacteria.</title>
        <authorList>
            <person name="Fukuyama Y."/>
            <person name="Ohmae K."/>
            <person name="Yoneda Y."/>
            <person name="Yoshida T."/>
            <person name="Sako Y."/>
        </authorList>
    </citation>
    <scope>NUCLEOTIDE SEQUENCE [LARGE SCALE GENOMIC DNA]</scope>
    <source>
        <strain evidence="8">Ug1</strain>
    </source>
</reference>
<evidence type="ECO:0000256" key="3">
    <source>
        <dbReference type="ARBA" id="ARBA00022692"/>
    </source>
</evidence>
<feature type="transmembrane region" description="Helical" evidence="6">
    <location>
        <begin position="66"/>
        <end position="88"/>
    </location>
</feature>
<dbReference type="STRING" id="870242.cpu_02580"/>
<dbReference type="RefSeq" id="WP_075858203.1">
    <property type="nucleotide sequence ID" value="NZ_BDJK01000005.1"/>
</dbReference>
<dbReference type="PANTHER" id="PTHR43370">
    <property type="entry name" value="SUGAR ABC TRANSPORTER INTEGRAL MEMBRANE PROTEIN-RELATED"/>
    <property type="match status" value="1"/>
</dbReference>
<accession>A0A1L8CS47</accession>
<evidence type="ECO:0000256" key="4">
    <source>
        <dbReference type="ARBA" id="ARBA00022989"/>
    </source>
</evidence>
<feature type="transmembrane region" description="Helical" evidence="6">
    <location>
        <begin position="278"/>
        <end position="296"/>
    </location>
</feature>
<dbReference type="OrthoDB" id="9792579at2"/>